<comment type="caution">
    <text evidence="1">The sequence shown here is derived from an EMBL/GenBank/DDBJ whole genome shotgun (WGS) entry which is preliminary data.</text>
</comment>
<evidence type="ECO:0000313" key="2">
    <source>
        <dbReference type="Proteomes" id="UP000050525"/>
    </source>
</evidence>
<accession>A0A151PHU7</accession>
<dbReference type="EMBL" id="AKHW03000179">
    <property type="protein sequence ID" value="KYO48671.1"/>
    <property type="molecule type" value="Genomic_DNA"/>
</dbReference>
<gene>
    <name evidence="1" type="ORF">Y1Q_0004068</name>
</gene>
<protein>
    <submittedName>
        <fullName evidence="1">Uncharacterized protein</fullName>
    </submittedName>
</protein>
<dbReference type="Proteomes" id="UP000050525">
    <property type="component" value="Unassembled WGS sequence"/>
</dbReference>
<name>A0A151PHU7_ALLMI</name>
<keyword evidence="2" id="KW-1185">Reference proteome</keyword>
<proteinExistence type="predicted"/>
<dbReference type="AlphaFoldDB" id="A0A151PHU7"/>
<organism evidence="1 2">
    <name type="scientific">Alligator mississippiensis</name>
    <name type="common">American alligator</name>
    <dbReference type="NCBI Taxonomy" id="8496"/>
    <lineage>
        <taxon>Eukaryota</taxon>
        <taxon>Metazoa</taxon>
        <taxon>Chordata</taxon>
        <taxon>Craniata</taxon>
        <taxon>Vertebrata</taxon>
        <taxon>Euteleostomi</taxon>
        <taxon>Archelosauria</taxon>
        <taxon>Archosauria</taxon>
        <taxon>Crocodylia</taxon>
        <taxon>Alligatoridae</taxon>
        <taxon>Alligatorinae</taxon>
        <taxon>Alligator</taxon>
    </lineage>
</organism>
<reference evidence="1 2" key="1">
    <citation type="journal article" date="2012" name="Genome Biol.">
        <title>Sequencing three crocodilian genomes to illuminate the evolution of archosaurs and amniotes.</title>
        <authorList>
            <person name="St John J.A."/>
            <person name="Braun E.L."/>
            <person name="Isberg S.R."/>
            <person name="Miles L.G."/>
            <person name="Chong A.Y."/>
            <person name="Gongora J."/>
            <person name="Dalzell P."/>
            <person name="Moran C."/>
            <person name="Bed'hom B."/>
            <person name="Abzhanov A."/>
            <person name="Burgess S.C."/>
            <person name="Cooksey A.M."/>
            <person name="Castoe T.A."/>
            <person name="Crawford N.G."/>
            <person name="Densmore L.D."/>
            <person name="Drew J.C."/>
            <person name="Edwards S.V."/>
            <person name="Faircloth B.C."/>
            <person name="Fujita M.K."/>
            <person name="Greenwold M.J."/>
            <person name="Hoffmann F.G."/>
            <person name="Howard J.M."/>
            <person name="Iguchi T."/>
            <person name="Janes D.E."/>
            <person name="Khan S.Y."/>
            <person name="Kohno S."/>
            <person name="de Koning A.J."/>
            <person name="Lance S.L."/>
            <person name="McCarthy F.M."/>
            <person name="McCormack J.E."/>
            <person name="Merchant M.E."/>
            <person name="Peterson D.G."/>
            <person name="Pollock D.D."/>
            <person name="Pourmand N."/>
            <person name="Raney B.J."/>
            <person name="Roessler K.A."/>
            <person name="Sanford J.R."/>
            <person name="Sawyer R.H."/>
            <person name="Schmidt C.J."/>
            <person name="Triplett E.W."/>
            <person name="Tuberville T.D."/>
            <person name="Venegas-Anaya M."/>
            <person name="Howard J.T."/>
            <person name="Jarvis E.D."/>
            <person name="Guillette L.J.Jr."/>
            <person name="Glenn T.C."/>
            <person name="Green R.E."/>
            <person name="Ray D.A."/>
        </authorList>
    </citation>
    <scope>NUCLEOTIDE SEQUENCE [LARGE SCALE GENOMIC DNA]</scope>
    <source>
        <strain evidence="1">KSC_2009_1</strain>
    </source>
</reference>
<evidence type="ECO:0000313" key="1">
    <source>
        <dbReference type="EMBL" id="KYO48671.1"/>
    </source>
</evidence>
<sequence>MFSRNSIECSRTIHELSCVQINELRTWGENIIIVVIIKSKPSLPNGTIFSGHLPYICKNTFLLNILDTTAEGSFLPYPFPSLFLMRSLKFIDECM</sequence>